<proteinExistence type="predicted"/>
<comment type="caution">
    <text evidence="1">The sequence shown here is derived from an EMBL/GenBank/DDBJ whole genome shotgun (WGS) entry which is preliminary data.</text>
</comment>
<keyword evidence="2" id="KW-1185">Reference proteome</keyword>
<dbReference type="Proteomes" id="UP001633002">
    <property type="component" value="Unassembled WGS sequence"/>
</dbReference>
<gene>
    <name evidence="1" type="ORF">R1sor_002942</name>
</gene>
<organism evidence="1 2">
    <name type="scientific">Riccia sorocarpa</name>
    <dbReference type="NCBI Taxonomy" id="122646"/>
    <lineage>
        <taxon>Eukaryota</taxon>
        <taxon>Viridiplantae</taxon>
        <taxon>Streptophyta</taxon>
        <taxon>Embryophyta</taxon>
        <taxon>Marchantiophyta</taxon>
        <taxon>Marchantiopsida</taxon>
        <taxon>Marchantiidae</taxon>
        <taxon>Marchantiales</taxon>
        <taxon>Ricciaceae</taxon>
        <taxon>Riccia</taxon>
    </lineage>
</organism>
<accession>A0ABD3H3G2</accession>
<protein>
    <submittedName>
        <fullName evidence="1">Uncharacterized protein</fullName>
    </submittedName>
</protein>
<evidence type="ECO:0000313" key="1">
    <source>
        <dbReference type="EMBL" id="KAL3684920.1"/>
    </source>
</evidence>
<reference evidence="1 2" key="1">
    <citation type="submission" date="2024-09" db="EMBL/GenBank/DDBJ databases">
        <title>Chromosome-scale assembly of Riccia sorocarpa.</title>
        <authorList>
            <person name="Paukszto L."/>
        </authorList>
    </citation>
    <scope>NUCLEOTIDE SEQUENCE [LARGE SCALE GENOMIC DNA]</scope>
    <source>
        <strain evidence="1">LP-2024</strain>
        <tissue evidence="1">Aerial parts of the thallus</tissue>
    </source>
</reference>
<dbReference type="AlphaFoldDB" id="A0ABD3H3G2"/>
<evidence type="ECO:0000313" key="2">
    <source>
        <dbReference type="Proteomes" id="UP001633002"/>
    </source>
</evidence>
<dbReference type="EMBL" id="JBJQOH010000006">
    <property type="protein sequence ID" value="KAL3684920.1"/>
    <property type="molecule type" value="Genomic_DNA"/>
</dbReference>
<name>A0ABD3H3G2_9MARC</name>
<sequence length="230" mass="25353">MATSAVSYCNHLSSRVTIPAARGSKLIPHSFENRKKLHAPALPGSVAPGSVDCHSCRNEDGAAASIVGHRNSTILISQGKKQLGRATSQGIRRQNIWCNSHRELAELAQEKMMMKLDGSPTDERLSSFKFCRCPSCGRRGLVAGLIGGFASSMDKKAFGASDFRVDEYNKIIEAVHPGRGAWYEEFFARVMESGMDSYETMVRICFYLLCIILQASRQIELRGVIHTVIL</sequence>